<dbReference type="STRING" id="1230383.A0A1M8A8V8"/>
<feature type="region of interest" description="Disordered" evidence="11">
    <location>
        <begin position="469"/>
        <end position="488"/>
    </location>
</feature>
<dbReference type="InterPro" id="IPR024324">
    <property type="entry name" value="Condensin_cplx_su1_N"/>
</dbReference>
<dbReference type="OMA" id="CPLEKLW"/>
<feature type="domain" description="Condensin complex subunit 1 N-terminal" evidence="13">
    <location>
        <begin position="77"/>
        <end position="227"/>
    </location>
</feature>
<dbReference type="Pfam" id="PF12717">
    <property type="entry name" value="Cnd1"/>
    <property type="match status" value="1"/>
</dbReference>
<gene>
    <name evidence="14" type="ORF">MSYG_2971</name>
</gene>
<dbReference type="SUPFAM" id="SSF48371">
    <property type="entry name" value="ARM repeat"/>
    <property type="match status" value="1"/>
</dbReference>
<keyword evidence="6 10" id="KW-0498">Mitosis</keyword>
<dbReference type="Proteomes" id="UP000186303">
    <property type="component" value="Chromosome 4"/>
</dbReference>
<evidence type="ECO:0000256" key="4">
    <source>
        <dbReference type="ARBA" id="ARBA00022454"/>
    </source>
</evidence>
<dbReference type="OrthoDB" id="436262at2759"/>
<dbReference type="GO" id="GO:0051301">
    <property type="term" value="P:cell division"/>
    <property type="evidence" value="ECO:0007669"/>
    <property type="project" value="UniProtKB-KW"/>
</dbReference>
<dbReference type="PANTHER" id="PTHR14222">
    <property type="entry name" value="CONDENSIN"/>
    <property type="match status" value="1"/>
</dbReference>
<protein>
    <recommendedName>
        <fullName evidence="10">Condensin complex subunit 1</fullName>
    </recommendedName>
</protein>
<proteinExistence type="inferred from homology"/>
<dbReference type="Gene3D" id="1.25.10.10">
    <property type="entry name" value="Leucine-rich Repeat Variant"/>
    <property type="match status" value="2"/>
</dbReference>
<dbReference type="GO" id="GO:0000796">
    <property type="term" value="C:condensin complex"/>
    <property type="evidence" value="ECO:0007669"/>
    <property type="project" value="TreeGrafter"/>
</dbReference>
<keyword evidence="9 10" id="KW-0131">Cell cycle</keyword>
<dbReference type="InterPro" id="IPR011989">
    <property type="entry name" value="ARM-like"/>
</dbReference>
<evidence type="ECO:0000256" key="6">
    <source>
        <dbReference type="ARBA" id="ARBA00022776"/>
    </source>
</evidence>
<dbReference type="InterPro" id="IPR032682">
    <property type="entry name" value="Cnd1_C"/>
</dbReference>
<comment type="similarity">
    <text evidence="3 10">Belongs to the CND1 (condensin subunit 1) family.</text>
</comment>
<comment type="function">
    <text evidence="10">Regulatory subunit of the condensin complex, a complex required for conversion of interphase chromatin into mitotic-like condense chromosomes. The condensin complex probably introduces positive supercoils into relaxed DNA in the presence of type I topoisomerases and converts nicked DNA into positive knotted forms in the presence of type II topoisomerases.</text>
</comment>
<dbReference type="VEuPathDB" id="FungiDB:MSYG_2971"/>
<evidence type="ECO:0000256" key="2">
    <source>
        <dbReference type="ARBA" id="ARBA00004286"/>
    </source>
</evidence>
<dbReference type="GO" id="GO:0005634">
    <property type="term" value="C:nucleus"/>
    <property type="evidence" value="ECO:0007669"/>
    <property type="project" value="UniProtKB-SubCell"/>
</dbReference>
<name>A0A1M8A8V8_MALS4</name>
<evidence type="ECO:0000256" key="10">
    <source>
        <dbReference type="PIRNR" id="PIRNR017127"/>
    </source>
</evidence>
<keyword evidence="5 10" id="KW-0132">Cell division</keyword>
<evidence type="ECO:0000256" key="1">
    <source>
        <dbReference type="ARBA" id="ARBA00004123"/>
    </source>
</evidence>
<accession>A0A1M8A8V8</accession>
<evidence type="ECO:0000313" key="14">
    <source>
        <dbReference type="EMBL" id="SHO78624.1"/>
    </source>
</evidence>
<evidence type="ECO:0000256" key="8">
    <source>
        <dbReference type="ARBA" id="ARBA00023242"/>
    </source>
</evidence>
<dbReference type="InterPro" id="IPR026971">
    <property type="entry name" value="CND1/NCAPD3"/>
</dbReference>
<evidence type="ECO:0000256" key="5">
    <source>
        <dbReference type="ARBA" id="ARBA00022618"/>
    </source>
</evidence>
<comment type="subcellular location">
    <subcellularLocation>
        <location evidence="2">Chromosome</location>
    </subcellularLocation>
    <subcellularLocation>
        <location evidence="1">Nucleus</location>
    </subcellularLocation>
</comment>
<dbReference type="EMBL" id="LT671824">
    <property type="protein sequence ID" value="SHO78624.1"/>
    <property type="molecule type" value="Genomic_DNA"/>
</dbReference>
<keyword evidence="8" id="KW-0539">Nucleus</keyword>
<dbReference type="GO" id="GO:0042393">
    <property type="term" value="F:histone binding"/>
    <property type="evidence" value="ECO:0007669"/>
    <property type="project" value="TreeGrafter"/>
</dbReference>
<keyword evidence="7 10" id="KW-0226">DNA condensation</keyword>
<keyword evidence="15" id="KW-1185">Reference proteome</keyword>
<dbReference type="AlphaFoldDB" id="A0A1M8A8V8"/>
<keyword evidence="4" id="KW-0158">Chromosome</keyword>
<organism evidence="14 15">
    <name type="scientific">Malassezia sympodialis (strain ATCC 42132)</name>
    <name type="common">Atopic eczema-associated yeast</name>
    <dbReference type="NCBI Taxonomy" id="1230383"/>
    <lineage>
        <taxon>Eukaryota</taxon>
        <taxon>Fungi</taxon>
        <taxon>Dikarya</taxon>
        <taxon>Basidiomycota</taxon>
        <taxon>Ustilaginomycotina</taxon>
        <taxon>Malasseziomycetes</taxon>
        <taxon>Malasseziales</taxon>
        <taxon>Malasseziaceae</taxon>
        <taxon>Malassezia</taxon>
    </lineage>
</organism>
<feature type="domain" description="Condensin complex subunit 1 C-terminal" evidence="12">
    <location>
        <begin position="941"/>
        <end position="1102"/>
    </location>
</feature>
<dbReference type="PANTHER" id="PTHR14222:SF2">
    <property type="entry name" value="CONDENSIN COMPLEX SUBUNIT 1"/>
    <property type="match status" value="1"/>
</dbReference>
<dbReference type="Pfam" id="PF12922">
    <property type="entry name" value="Cnd1_N"/>
    <property type="match status" value="1"/>
</dbReference>
<sequence>MDGPAFVLADALTKLQEDDLDIEDEVLVDAQDAQTQLAAVTRVVDAVAHSCTAVQDAATFTYAQSCIKYVGHLEPDTAHRLLDAILSGFSGLLDELADTDATATSALAEPLERYAFLLQWLIQLLEKHRDTFARPKTSARGARTDGAWSWAASLPTVLGVLAKALRTVSERLWSSAAMRDTFVSRCILRPVMLLQENEAYLKVAPVKLGLFKVTCLAVKLHGQAFNVQTSIMQSLQYYEHLAEPMAELLSVLRVEFDVARLGEDVLRELAAKSFTGLDSKSPRSYGRFLVRMAELNPHSVLKQISLLQKHQDSESYPMRNAMIEVQGLLIKSLALHPDLGATDVPADGDDDTPAHRKQIDAFFERLLERFLDVTTFVRTRAVQVCNGLCDLPAAFPAQRLRMTELAVQALEDKSSHVRRHAILLLVKLILTHPYGALYGGELSMDAWSERHAAVQSRLEQAEAVLTRPLTDEEGTAEADVSQSDLAPPAMSSADQEQLVQLRLTHTYCTDALKFMTCLERGVPILVQLLASTNKAEVLASMEFFRVAYEYKIHGAIDGVRAMIHLIWTKDHALVMDDGSQLKGVRSRLIEVYRALYFEPQAGAPPAENTARIARNMIERTFGATLAELTSLEQLLSVMHGEGLVDRAVIDTLWDVYATTRPIARAQRRGAIMVLSMLAKADRGIVADHIDTLLRIGLGPFGAKDLLLAQHTCIALQRVSGSAKKVKGALSDSNVRYPMSHPMFARLRAVVIMPGEATGCDAAWFGVAEHAIEAIYLLGEQPDALCTELVRHSTLHAFSGGPHAAYSLAQALFVVGHVALKQIVYLELVERECKRRKAQKEAGTDGKPASELDQVAEQAEDDLGELFGFIRDRELLYGPQSLLALYGPLVTHLCSTMRQQSYAPLRRAAALTLCKFMCISSEYCEANLGLLLHLLRASEDEVVRANAVIGLGDVAVCFGTLVDENSERLYAGLGDPDLGVKKNTLMVLTHLILNGMIKVKGQLGELAKCLEDEEPRVSDLAKLFFSELAMKENAVYNNLPDIISHLSSGAHAVDEATFVNTMRFIFTFIDKERQAENVIEKLCQRFRLTSEERQWRDIAYCLSLLPYRSERSIKKLLDGLPYYQDKLYVPDVHQRFSEILAKMHQGKAGALAKTGETDLRELEDVLAQAAEPRAEPHEEEAQPEVQLDAQEADAEAQLETQPEVKVEVKPERRRTRRRAAA</sequence>
<evidence type="ECO:0000256" key="11">
    <source>
        <dbReference type="SAM" id="MobiDB-lite"/>
    </source>
</evidence>
<dbReference type="PIRSF" id="PIRSF017127">
    <property type="entry name" value="Condensin_D2"/>
    <property type="match status" value="1"/>
</dbReference>
<feature type="compositionally biased region" description="Basic residues" evidence="11">
    <location>
        <begin position="1210"/>
        <end position="1220"/>
    </location>
</feature>
<evidence type="ECO:0000256" key="7">
    <source>
        <dbReference type="ARBA" id="ARBA00023067"/>
    </source>
</evidence>
<dbReference type="InterPro" id="IPR007673">
    <property type="entry name" value="Condensin_cplx_su1"/>
</dbReference>
<dbReference type="InterPro" id="IPR016024">
    <property type="entry name" value="ARM-type_fold"/>
</dbReference>
<dbReference type="GO" id="GO:0007076">
    <property type="term" value="P:mitotic chromosome condensation"/>
    <property type="evidence" value="ECO:0007669"/>
    <property type="project" value="InterPro"/>
</dbReference>
<dbReference type="GO" id="GO:0010032">
    <property type="term" value="P:meiotic chromosome condensation"/>
    <property type="evidence" value="ECO:0007669"/>
    <property type="project" value="TreeGrafter"/>
</dbReference>
<reference evidence="15" key="1">
    <citation type="journal article" date="2017" name="Nucleic Acids Res.">
        <title>Proteogenomics produces comprehensive and highly accurate protein-coding gene annotation in a complete genome assembly of Malassezia sympodialis.</title>
        <authorList>
            <person name="Zhu Y."/>
            <person name="Engstroem P.G."/>
            <person name="Tellgren-Roth C."/>
            <person name="Baudo C.D."/>
            <person name="Kennell J.C."/>
            <person name="Sun S."/>
            <person name="Billmyre R.B."/>
            <person name="Schroeder M.S."/>
            <person name="Andersson A."/>
            <person name="Holm T."/>
            <person name="Sigurgeirsson B."/>
            <person name="Wu G."/>
            <person name="Sankaranarayanan S.R."/>
            <person name="Siddharthan R."/>
            <person name="Sanyal K."/>
            <person name="Lundeberg J."/>
            <person name="Nystedt B."/>
            <person name="Boekhout T."/>
            <person name="Dawson T.L. Jr."/>
            <person name="Heitman J."/>
            <person name="Scheynius A."/>
            <person name="Lehtioe J."/>
        </authorList>
    </citation>
    <scope>NUCLEOTIDE SEQUENCE [LARGE SCALE GENOMIC DNA]</scope>
    <source>
        <strain evidence="15">ATCC 42132</strain>
    </source>
</reference>
<dbReference type="GO" id="GO:0000779">
    <property type="term" value="C:condensed chromosome, centromeric region"/>
    <property type="evidence" value="ECO:0007669"/>
    <property type="project" value="TreeGrafter"/>
</dbReference>
<evidence type="ECO:0000259" key="12">
    <source>
        <dbReference type="Pfam" id="PF12717"/>
    </source>
</evidence>
<evidence type="ECO:0000256" key="3">
    <source>
        <dbReference type="ARBA" id="ARBA00009606"/>
    </source>
</evidence>
<evidence type="ECO:0000313" key="15">
    <source>
        <dbReference type="Proteomes" id="UP000186303"/>
    </source>
</evidence>
<feature type="region of interest" description="Disordered" evidence="11">
    <location>
        <begin position="1167"/>
        <end position="1220"/>
    </location>
</feature>
<evidence type="ECO:0000259" key="13">
    <source>
        <dbReference type="Pfam" id="PF12922"/>
    </source>
</evidence>
<evidence type="ECO:0000256" key="9">
    <source>
        <dbReference type="ARBA" id="ARBA00023306"/>
    </source>
</evidence>